<accession>A0AAD9IVB3</accession>
<comment type="caution">
    <text evidence="8">The sequence shown here is derived from an EMBL/GenBank/DDBJ whole genome shotgun (WGS) entry which is preliminary data.</text>
</comment>
<gene>
    <name evidence="8" type="ORF">LSH36_1137g00085</name>
</gene>
<dbReference type="PANTHER" id="PTHR45953:SF1">
    <property type="entry name" value="IDURONATE 2-SULFATASE"/>
    <property type="match status" value="1"/>
</dbReference>
<dbReference type="PANTHER" id="PTHR45953">
    <property type="entry name" value="IDURONATE 2-SULFATASE"/>
    <property type="match status" value="1"/>
</dbReference>
<evidence type="ECO:0000256" key="6">
    <source>
        <dbReference type="ARBA" id="ARBA00022837"/>
    </source>
</evidence>
<keyword evidence="3" id="KW-0479">Metal-binding</keyword>
<comment type="cofactor">
    <cofactor evidence="1">
        <name>Ca(2+)</name>
        <dbReference type="ChEBI" id="CHEBI:29108"/>
    </cofactor>
</comment>
<evidence type="ECO:0000256" key="4">
    <source>
        <dbReference type="ARBA" id="ARBA00022729"/>
    </source>
</evidence>
<dbReference type="GO" id="GO:0005737">
    <property type="term" value="C:cytoplasm"/>
    <property type="evidence" value="ECO:0007669"/>
    <property type="project" value="TreeGrafter"/>
</dbReference>
<dbReference type="InterPro" id="IPR035874">
    <property type="entry name" value="IDS"/>
</dbReference>
<dbReference type="GO" id="GO:0046872">
    <property type="term" value="F:metal ion binding"/>
    <property type="evidence" value="ECO:0007669"/>
    <property type="project" value="UniProtKB-KW"/>
</dbReference>
<dbReference type="PROSITE" id="PS00149">
    <property type="entry name" value="SULFATASE_2"/>
    <property type="match status" value="1"/>
</dbReference>
<evidence type="ECO:0000256" key="3">
    <source>
        <dbReference type="ARBA" id="ARBA00022723"/>
    </source>
</evidence>
<dbReference type="InterPro" id="IPR000917">
    <property type="entry name" value="Sulfatase_N"/>
</dbReference>
<dbReference type="GO" id="GO:0004423">
    <property type="term" value="F:iduronate-2-sulfatase activity"/>
    <property type="evidence" value="ECO:0007669"/>
    <property type="project" value="InterPro"/>
</dbReference>
<keyword evidence="9" id="KW-1185">Reference proteome</keyword>
<dbReference type="InterPro" id="IPR024607">
    <property type="entry name" value="Sulfatase_CS"/>
</dbReference>
<sequence length="552" mass="63308">MIDHIKSEIQCLRDDIGTVAELFLCIQLLSNNDIKDDIRIRNAVKTNEATTGHENMETMNVLFLVSDDIRPQMNCFKGRYYPNPRSNLQMHTPNIDYLARKSIVFTQAYVQYAVCGPSRSSYMTGRRPDKTQIWNLKTYWRETGGNFTTLPQYFKEHGYITAAVGKIYHPGNSSNDQDPPSWTIPYQPIENYYNTKESWKAVPRSTRKGQHFLVDEEVANATKALLRTFAANAKTKKQHFFIAAGFYKPHMPLVCGEEFFEHYELNQVDLPEYGYLTQGYPESAYYPSDEFMGRPDLAKYNFTGAMNETFPDEVIRMLRRAYFACVSQVDSLLGDVLRELENLGLADSTIISFIGDHGFHLGENGLWGKHTNFHYSTRAPMMIRIPGRTDKGIRSDSLVEFVDIYSTIVEAAGLGTITTCPRDSSMIRVCSDGKSLLPLIDNPYETHKDAVFSQLRAFKDINGMHYSIRTDRYLYSEVVPFNRTPNEDGSYRYDILWEASAAVQLYDLTRDPDERINIVDNRQNLHTRATLSRQLHKSIESFASLDNVKVLI</sequence>
<protein>
    <recommendedName>
        <fullName evidence="7">Sulfatase N-terminal domain-containing protein</fullName>
    </recommendedName>
</protein>
<evidence type="ECO:0000256" key="2">
    <source>
        <dbReference type="ARBA" id="ARBA00008779"/>
    </source>
</evidence>
<organism evidence="8 9">
    <name type="scientific">Paralvinella palmiformis</name>
    <dbReference type="NCBI Taxonomy" id="53620"/>
    <lineage>
        <taxon>Eukaryota</taxon>
        <taxon>Metazoa</taxon>
        <taxon>Spiralia</taxon>
        <taxon>Lophotrochozoa</taxon>
        <taxon>Annelida</taxon>
        <taxon>Polychaeta</taxon>
        <taxon>Sedentaria</taxon>
        <taxon>Canalipalpata</taxon>
        <taxon>Terebellida</taxon>
        <taxon>Terebelliformia</taxon>
        <taxon>Alvinellidae</taxon>
        <taxon>Paralvinella</taxon>
    </lineage>
</organism>
<keyword evidence="4" id="KW-0732">Signal</keyword>
<comment type="similarity">
    <text evidence="2">Belongs to the sulfatase family.</text>
</comment>
<dbReference type="CDD" id="cd16030">
    <property type="entry name" value="iduronate-2-sulfatase"/>
    <property type="match status" value="1"/>
</dbReference>
<evidence type="ECO:0000256" key="1">
    <source>
        <dbReference type="ARBA" id="ARBA00001913"/>
    </source>
</evidence>
<dbReference type="AlphaFoldDB" id="A0AAD9IVB3"/>
<dbReference type="EMBL" id="JAODUP010001137">
    <property type="protein sequence ID" value="KAK2141228.1"/>
    <property type="molecule type" value="Genomic_DNA"/>
</dbReference>
<dbReference type="Proteomes" id="UP001208570">
    <property type="component" value="Unassembled WGS sequence"/>
</dbReference>
<evidence type="ECO:0000313" key="8">
    <source>
        <dbReference type="EMBL" id="KAK2141228.1"/>
    </source>
</evidence>
<dbReference type="SUPFAM" id="SSF53649">
    <property type="entry name" value="Alkaline phosphatase-like"/>
    <property type="match status" value="1"/>
</dbReference>
<evidence type="ECO:0000256" key="5">
    <source>
        <dbReference type="ARBA" id="ARBA00022801"/>
    </source>
</evidence>
<reference evidence="8" key="1">
    <citation type="journal article" date="2023" name="Mol. Biol. Evol.">
        <title>Third-Generation Sequencing Reveals the Adaptive Role of the Epigenome in Three Deep-Sea Polychaetes.</title>
        <authorList>
            <person name="Perez M."/>
            <person name="Aroh O."/>
            <person name="Sun Y."/>
            <person name="Lan Y."/>
            <person name="Juniper S.K."/>
            <person name="Young C.R."/>
            <person name="Angers B."/>
            <person name="Qian P.Y."/>
        </authorList>
    </citation>
    <scope>NUCLEOTIDE SEQUENCE</scope>
    <source>
        <strain evidence="8">P08H-3</strain>
    </source>
</reference>
<dbReference type="InterPro" id="IPR017850">
    <property type="entry name" value="Alkaline_phosphatase_core_sf"/>
</dbReference>
<proteinExistence type="inferred from homology"/>
<dbReference type="Gene3D" id="3.40.720.10">
    <property type="entry name" value="Alkaline Phosphatase, subunit A"/>
    <property type="match status" value="1"/>
</dbReference>
<evidence type="ECO:0000259" key="7">
    <source>
        <dbReference type="Pfam" id="PF00884"/>
    </source>
</evidence>
<evidence type="ECO:0000313" key="9">
    <source>
        <dbReference type="Proteomes" id="UP001208570"/>
    </source>
</evidence>
<dbReference type="Pfam" id="PF00884">
    <property type="entry name" value="Sulfatase"/>
    <property type="match status" value="1"/>
</dbReference>
<keyword evidence="5" id="KW-0378">Hydrolase</keyword>
<feature type="domain" description="Sulfatase N-terminal" evidence="7">
    <location>
        <begin position="60"/>
        <end position="413"/>
    </location>
</feature>
<name>A0AAD9IVB3_9ANNE</name>
<keyword evidence="6" id="KW-0106">Calcium</keyword>